<keyword evidence="1" id="KW-0472">Membrane</keyword>
<dbReference type="SUPFAM" id="SSF103088">
    <property type="entry name" value="OmpA-like"/>
    <property type="match status" value="1"/>
</dbReference>
<comment type="caution">
    <text evidence="4">The sequence shown here is derived from an EMBL/GenBank/DDBJ whole genome shotgun (WGS) entry which is preliminary data.</text>
</comment>
<protein>
    <submittedName>
        <fullName evidence="4">Putative lipoprotein, YiaD-like</fullName>
    </submittedName>
</protein>
<feature type="signal peptide" evidence="2">
    <location>
        <begin position="1"/>
        <end position="23"/>
    </location>
</feature>
<dbReference type="RefSeq" id="WP_060385151.1">
    <property type="nucleotide sequence ID" value="NZ_JBCJDN010000012.1"/>
</dbReference>
<accession>A0A108TBS5</accession>
<keyword evidence="4" id="KW-0449">Lipoprotein</keyword>
<dbReference type="Pfam" id="PF00691">
    <property type="entry name" value="OmpA"/>
    <property type="match status" value="1"/>
</dbReference>
<keyword evidence="2" id="KW-0732">Signal</keyword>
<feature type="chain" id="PRO_5007131057" evidence="2">
    <location>
        <begin position="24"/>
        <end position="427"/>
    </location>
</feature>
<evidence type="ECO:0000259" key="3">
    <source>
        <dbReference type="PROSITE" id="PS51123"/>
    </source>
</evidence>
<dbReference type="InterPro" id="IPR036737">
    <property type="entry name" value="OmpA-like_sf"/>
</dbReference>
<evidence type="ECO:0000313" key="4">
    <source>
        <dbReference type="EMBL" id="KWR56972.1"/>
    </source>
</evidence>
<dbReference type="GO" id="GO:0016020">
    <property type="term" value="C:membrane"/>
    <property type="evidence" value="ECO:0007669"/>
    <property type="project" value="UniProtKB-UniRule"/>
</dbReference>
<sequence precursor="true">MKSLKYIIAGFCLAALPGMEAMAQEVVKVDDPWKDYPDKKTLYKDYSRWSIGVNIGMPFYAGDFRSVSRGNNNWAGYMFGLQGSYQFNPIFGARLSVDYGSNRAGSQRYEDDFVLLPNGNTYYNVDFPEGGSYYKDLYSSVHSWNFGLNAEVNLLNLFRRSDGDRRWAVVLAPGIYLQKFSSTVKNRSNDEQFADKLDNKVNLGLGGDLAVRYRINHNFDVQLKGGMIWINNQDFDGINSINTTKHNSMVTAQVGLIWKVGNSKGRKKDNIMYAPGYLPMWKRATKTVTKVVHDTIYIEQKVLEKSPEVVVCKGFPKDLPAVYFERGKWKLDTDKYARELFTIAKTLKENPEIQIDICGYADHTGGEAINKKVTLKRAEALKKFLVKVGIEPERLHTYGLGKDMTIEKELRYTEKARRGEVKEKDKE</sequence>
<proteinExistence type="predicted"/>
<dbReference type="PATRIC" id="fig|46506.5.peg.460"/>
<dbReference type="InterPro" id="IPR006665">
    <property type="entry name" value="OmpA-like"/>
</dbReference>
<organism evidence="4 5">
    <name type="scientific">Bacteroides stercoris</name>
    <dbReference type="NCBI Taxonomy" id="46506"/>
    <lineage>
        <taxon>Bacteria</taxon>
        <taxon>Pseudomonadati</taxon>
        <taxon>Bacteroidota</taxon>
        <taxon>Bacteroidia</taxon>
        <taxon>Bacteroidales</taxon>
        <taxon>Bacteroidaceae</taxon>
        <taxon>Bacteroides</taxon>
    </lineage>
</organism>
<evidence type="ECO:0000256" key="2">
    <source>
        <dbReference type="SAM" id="SignalP"/>
    </source>
</evidence>
<feature type="domain" description="OmpA-like" evidence="3">
    <location>
        <begin position="311"/>
        <end position="427"/>
    </location>
</feature>
<dbReference type="Gene3D" id="3.30.1330.60">
    <property type="entry name" value="OmpA-like domain"/>
    <property type="match status" value="1"/>
</dbReference>
<dbReference type="PANTHER" id="PTHR30329:SF21">
    <property type="entry name" value="LIPOPROTEIN YIAD-RELATED"/>
    <property type="match status" value="1"/>
</dbReference>
<evidence type="ECO:0000256" key="1">
    <source>
        <dbReference type="PROSITE-ProRule" id="PRU00473"/>
    </source>
</evidence>
<dbReference type="CDD" id="cd07185">
    <property type="entry name" value="OmpA_C-like"/>
    <property type="match status" value="1"/>
</dbReference>
<keyword evidence="5" id="KW-1185">Reference proteome</keyword>
<dbReference type="PROSITE" id="PS51123">
    <property type="entry name" value="OMPA_2"/>
    <property type="match status" value="1"/>
</dbReference>
<dbReference type="InterPro" id="IPR050330">
    <property type="entry name" value="Bact_OuterMem_StrucFunc"/>
</dbReference>
<evidence type="ECO:0000313" key="5">
    <source>
        <dbReference type="Proteomes" id="UP000056419"/>
    </source>
</evidence>
<name>A0A108TBS5_BACSE</name>
<dbReference type="PANTHER" id="PTHR30329">
    <property type="entry name" value="STATOR ELEMENT OF FLAGELLAR MOTOR COMPLEX"/>
    <property type="match status" value="1"/>
</dbReference>
<gene>
    <name evidence="4" type="primary">yiaD_2</name>
    <name evidence="4" type="ORF">AA415_00427</name>
</gene>
<reference evidence="4 5" key="1">
    <citation type="journal article" date="2016" name="BMC Genomics">
        <title>Type VI secretion systems of human gut Bacteroidales segregate into three genetic architectures, two of which are contained on mobile genetic elements.</title>
        <authorList>
            <person name="Coyne M.J."/>
            <person name="Roelofs K.G."/>
            <person name="Comstock L.E."/>
        </authorList>
    </citation>
    <scope>NUCLEOTIDE SEQUENCE [LARGE SCALE GENOMIC DNA]</scope>
    <source>
        <strain evidence="4 5">CL09T03C01</strain>
    </source>
</reference>
<dbReference type="EMBL" id="LRGC01000002">
    <property type="protein sequence ID" value="KWR56972.1"/>
    <property type="molecule type" value="Genomic_DNA"/>
</dbReference>
<dbReference type="AlphaFoldDB" id="A0A108TBS5"/>
<dbReference type="STRING" id="46506.AA415_00427"/>
<dbReference type="Proteomes" id="UP000056419">
    <property type="component" value="Unassembled WGS sequence"/>
</dbReference>